<evidence type="ECO:0000259" key="1">
    <source>
        <dbReference type="PROSITE" id="PS51464"/>
    </source>
</evidence>
<dbReference type="InterPro" id="IPR046348">
    <property type="entry name" value="SIS_dom_sf"/>
</dbReference>
<organism evidence="2">
    <name type="scientific">freshwater metagenome</name>
    <dbReference type="NCBI Taxonomy" id="449393"/>
    <lineage>
        <taxon>unclassified sequences</taxon>
        <taxon>metagenomes</taxon>
        <taxon>ecological metagenomes</taxon>
    </lineage>
</organism>
<dbReference type="EMBL" id="CAFBMB010000140">
    <property type="protein sequence ID" value="CAB4908744.1"/>
    <property type="molecule type" value="Genomic_DNA"/>
</dbReference>
<feature type="domain" description="SIS" evidence="1">
    <location>
        <begin position="41"/>
        <end position="203"/>
    </location>
</feature>
<dbReference type="Pfam" id="PF13580">
    <property type="entry name" value="SIS_2"/>
    <property type="match status" value="1"/>
</dbReference>
<proteinExistence type="predicted"/>
<gene>
    <name evidence="2" type="ORF">UFOPK3516_01355</name>
</gene>
<dbReference type="AlphaFoldDB" id="A0A6J7GNQ5"/>
<dbReference type="InterPro" id="IPR001347">
    <property type="entry name" value="SIS_dom"/>
</dbReference>
<reference evidence="2" key="1">
    <citation type="submission" date="2020-05" db="EMBL/GenBank/DDBJ databases">
        <authorList>
            <person name="Chiriac C."/>
            <person name="Salcher M."/>
            <person name="Ghai R."/>
            <person name="Kavagutti S V."/>
        </authorList>
    </citation>
    <scope>NUCLEOTIDE SEQUENCE</scope>
</reference>
<dbReference type="GO" id="GO:1901135">
    <property type="term" value="P:carbohydrate derivative metabolic process"/>
    <property type="evidence" value="ECO:0007669"/>
    <property type="project" value="InterPro"/>
</dbReference>
<dbReference type="PANTHER" id="PTHR30390">
    <property type="entry name" value="SEDOHEPTULOSE 7-PHOSPHATE ISOMERASE / DNAA INITIATOR-ASSOCIATING FACTOR FOR REPLICATION INITIATION"/>
    <property type="match status" value="1"/>
</dbReference>
<protein>
    <submittedName>
        <fullName evidence="2">Unannotated protein</fullName>
    </submittedName>
</protein>
<accession>A0A6J7GNQ5</accession>
<dbReference type="Gene3D" id="3.40.50.10490">
    <property type="entry name" value="Glucose-6-phosphate isomerase like protein, domain 1"/>
    <property type="match status" value="1"/>
</dbReference>
<dbReference type="SUPFAM" id="SSF53697">
    <property type="entry name" value="SIS domain"/>
    <property type="match status" value="1"/>
</dbReference>
<dbReference type="GO" id="GO:0097367">
    <property type="term" value="F:carbohydrate derivative binding"/>
    <property type="evidence" value="ECO:0007669"/>
    <property type="project" value="InterPro"/>
</dbReference>
<dbReference type="PROSITE" id="PS51464">
    <property type="entry name" value="SIS"/>
    <property type="match status" value="1"/>
</dbReference>
<dbReference type="PANTHER" id="PTHR30390:SF6">
    <property type="entry name" value="DNAA INITIATOR-ASSOCIATING PROTEIN DIAA"/>
    <property type="match status" value="1"/>
</dbReference>
<sequence>MTTIAGNISMNSNYVREFLEESTQIIDKLDEAAIERMVQVIAETKKRGGRLFFVGSGGGAGHSSHAACDFRKLAGIESYSVTDNVSELTARVNDESWDDSYANWLKVSRIGSADCLFVFSVGGGDEVAEISVNLVNSIKLAASVGASIVGVAGRDGGFLAQASDAVVVIPPINPQNITTQTEGFQALIWHLVVCHPLLESATPKWESVR</sequence>
<dbReference type="InterPro" id="IPR050099">
    <property type="entry name" value="SIS_GmhA/DiaA_subfam"/>
</dbReference>
<name>A0A6J7GNQ5_9ZZZZ</name>
<evidence type="ECO:0000313" key="2">
    <source>
        <dbReference type="EMBL" id="CAB4908744.1"/>
    </source>
</evidence>